<keyword evidence="6" id="KW-0326">Glycosidase</keyword>
<sequence length="349" mass="34707">MRLQSLTLVAAGAALLAPTALPGSGAAAPAAPAAPVSPAGPVPPAAPPGPAHPVAPAAAARPAAPAAHGAPAAGPAGARAEPAAARERAVRAADLLARARNCVPVSRGRYRSDAGAPADIAVCGTRDAVFWKADMDIDCDGRPGRRCNRRTDPSFSAVTAFTGSDGRRPDAERLPYVVVPAPSRVWDHRAHGVRGGSVAAIVYRDRVRYAVVGDVGPGHIIGEASYAAAAGLGIDPDPRGGGTASGVTYIVFKDSGKSPVESHAAVAAAGERLAREWVGTAARPAPARPAHDPAPDGHRTAGRPSPEGSPTSLTALAASRATRTRAAACSPGSAALAVPAACATRAAGR</sequence>
<name>A0A089WYW1_STRGA</name>
<keyword evidence="11" id="KW-1185">Reference proteome</keyword>
<dbReference type="Pfam" id="PF07335">
    <property type="entry name" value="Glyco_hydro_75"/>
    <property type="match status" value="1"/>
</dbReference>
<feature type="signal peptide" evidence="9">
    <location>
        <begin position="1"/>
        <end position="22"/>
    </location>
</feature>
<evidence type="ECO:0000313" key="11">
    <source>
        <dbReference type="Proteomes" id="UP000029482"/>
    </source>
</evidence>
<dbReference type="HOGENOM" id="CLU_059934_0_0_11"/>
<proteinExistence type="predicted"/>
<protein>
    <recommendedName>
        <fullName evidence="12">Secreted protein</fullName>
    </recommendedName>
</protein>
<dbReference type="GO" id="GO:0005576">
    <property type="term" value="C:extracellular region"/>
    <property type="evidence" value="ECO:0007669"/>
    <property type="project" value="UniProtKB-SubCell"/>
</dbReference>
<reference evidence="11" key="1">
    <citation type="journal article" date="2015" name="J. Biotechnol.">
        <title>Complete genome sequence of the actinobacterium Streptomyces glaucescens GLA.O (DSM 40922) consisting of a linear chromosome and one linear plasmid.</title>
        <authorList>
            <person name="Ortseifen V."/>
            <person name="Winkler A."/>
            <person name="Albersmeier A."/>
            <person name="Wendler S."/>
            <person name="Puhler A."/>
            <person name="Kalinowski J."/>
            <person name="Ruckert C."/>
        </authorList>
    </citation>
    <scope>NUCLEOTIDE SEQUENCE [LARGE SCALE GENOMIC DNA]</scope>
    <source>
        <strain evidence="11">DSM 40922 / GLA O</strain>
    </source>
</reference>
<organism evidence="10 11">
    <name type="scientific">Streptomyces glaucescens</name>
    <dbReference type="NCBI Taxonomy" id="1907"/>
    <lineage>
        <taxon>Bacteria</taxon>
        <taxon>Bacillati</taxon>
        <taxon>Actinomycetota</taxon>
        <taxon>Actinomycetes</taxon>
        <taxon>Kitasatosporales</taxon>
        <taxon>Streptomycetaceae</taxon>
        <taxon>Streptomyces</taxon>
    </lineage>
</organism>
<feature type="region of interest" description="Disordered" evidence="8">
    <location>
        <begin position="24"/>
        <end position="85"/>
    </location>
</feature>
<dbReference type="InterPro" id="IPR009939">
    <property type="entry name" value="Chitosanase_fungal"/>
</dbReference>
<feature type="compositionally biased region" description="Low complexity" evidence="8">
    <location>
        <begin position="54"/>
        <end position="83"/>
    </location>
</feature>
<evidence type="ECO:0000256" key="3">
    <source>
        <dbReference type="ARBA" id="ARBA00022729"/>
    </source>
</evidence>
<evidence type="ECO:0000256" key="7">
    <source>
        <dbReference type="ARBA" id="ARBA00023326"/>
    </source>
</evidence>
<evidence type="ECO:0000256" key="9">
    <source>
        <dbReference type="SAM" id="SignalP"/>
    </source>
</evidence>
<evidence type="ECO:0000256" key="6">
    <source>
        <dbReference type="ARBA" id="ARBA00023295"/>
    </source>
</evidence>
<dbReference type="KEGG" id="sgu:SGLAU_03170"/>
<keyword evidence="7" id="KW-0624">Polysaccharide degradation</keyword>
<evidence type="ECO:0000256" key="8">
    <source>
        <dbReference type="SAM" id="MobiDB-lite"/>
    </source>
</evidence>
<dbReference type="GO" id="GO:0000272">
    <property type="term" value="P:polysaccharide catabolic process"/>
    <property type="evidence" value="ECO:0007669"/>
    <property type="project" value="UniProtKB-KW"/>
</dbReference>
<dbReference type="RefSeq" id="WP_099052756.1">
    <property type="nucleotide sequence ID" value="NZ_CP009438.1"/>
</dbReference>
<dbReference type="PANTHER" id="PTHR42061:SF6">
    <property type="entry name" value="ENDO-CHITOSANASE"/>
    <property type="match status" value="1"/>
</dbReference>
<feature type="compositionally biased region" description="Basic and acidic residues" evidence="8">
    <location>
        <begin position="289"/>
        <end position="299"/>
    </location>
</feature>
<keyword evidence="4" id="KW-0378">Hydrolase</keyword>
<keyword evidence="3 9" id="KW-0732">Signal</keyword>
<accession>A0A089WYW1</accession>
<feature type="region of interest" description="Disordered" evidence="8">
    <location>
        <begin position="283"/>
        <end position="313"/>
    </location>
</feature>
<dbReference type="Proteomes" id="UP000029482">
    <property type="component" value="Chromosome"/>
</dbReference>
<feature type="compositionally biased region" description="Low complexity" evidence="8">
    <location>
        <begin position="24"/>
        <end position="37"/>
    </location>
</feature>
<feature type="chain" id="PRO_5038925682" description="Secreted protein" evidence="9">
    <location>
        <begin position="23"/>
        <end position="349"/>
    </location>
</feature>
<keyword evidence="5" id="KW-0119">Carbohydrate metabolism</keyword>
<evidence type="ECO:0000313" key="10">
    <source>
        <dbReference type="EMBL" id="AIR96662.1"/>
    </source>
</evidence>
<evidence type="ECO:0000256" key="5">
    <source>
        <dbReference type="ARBA" id="ARBA00023277"/>
    </source>
</evidence>
<dbReference type="GO" id="GO:0016977">
    <property type="term" value="F:chitosanase activity"/>
    <property type="evidence" value="ECO:0007669"/>
    <property type="project" value="InterPro"/>
</dbReference>
<dbReference type="STRING" id="1907.SGLAU_03170"/>
<dbReference type="PANTHER" id="PTHR42061">
    <property type="entry name" value="ENDO-CHITOSANASE"/>
    <property type="match status" value="1"/>
</dbReference>
<evidence type="ECO:0008006" key="12">
    <source>
        <dbReference type="Google" id="ProtNLM"/>
    </source>
</evidence>
<comment type="subcellular location">
    <subcellularLocation>
        <location evidence="1">Secreted</location>
    </subcellularLocation>
</comment>
<dbReference type="EMBL" id="CP009438">
    <property type="protein sequence ID" value="AIR96662.1"/>
    <property type="molecule type" value="Genomic_DNA"/>
</dbReference>
<dbReference type="AlphaFoldDB" id="A0A089WYW1"/>
<feature type="compositionally biased region" description="Pro residues" evidence="8">
    <location>
        <begin position="38"/>
        <end position="53"/>
    </location>
</feature>
<gene>
    <name evidence="10" type="ORF">SGLAU_03170</name>
</gene>
<evidence type="ECO:0000256" key="2">
    <source>
        <dbReference type="ARBA" id="ARBA00022525"/>
    </source>
</evidence>
<evidence type="ECO:0000256" key="4">
    <source>
        <dbReference type="ARBA" id="ARBA00022801"/>
    </source>
</evidence>
<evidence type="ECO:0000256" key="1">
    <source>
        <dbReference type="ARBA" id="ARBA00004613"/>
    </source>
</evidence>
<dbReference type="eggNOG" id="COG3409">
    <property type="taxonomic scope" value="Bacteria"/>
</dbReference>
<keyword evidence="2" id="KW-0964">Secreted</keyword>